<dbReference type="PANTHER" id="PTHR11362:SF78">
    <property type="entry name" value="PROTEASE INHIBITOR"/>
    <property type="match status" value="1"/>
</dbReference>
<dbReference type="RefSeq" id="XP_064654541.1">
    <property type="nucleotide sequence ID" value="XM_064807168.1"/>
</dbReference>
<sequence length="179" mass="18898">MATVEAALAFVQTSSTPKLTVSFDGKVVGNGEHIPKAETHVAPTVSLTSPGSDTYLALCVDLDAPFISFPFLSPILHWLQPGLRAGATSSSESGATELTASDTPYVFDYRGAGPPPGAAPHRYVFLLYRQPEGFEGKVFGQPDEGQKVGLMKRVRYDFGGLVARAGLGEPVAGSWVVSN</sequence>
<proteinExistence type="predicted"/>
<accession>A0AAV9NX48</accession>
<dbReference type="InterPro" id="IPR035810">
    <property type="entry name" value="PEBP_euk"/>
</dbReference>
<dbReference type="GO" id="GO:0005543">
    <property type="term" value="F:phospholipid binding"/>
    <property type="evidence" value="ECO:0007669"/>
    <property type="project" value="TreeGrafter"/>
</dbReference>
<dbReference type="GO" id="GO:0030414">
    <property type="term" value="F:peptidase inhibitor activity"/>
    <property type="evidence" value="ECO:0007669"/>
    <property type="project" value="TreeGrafter"/>
</dbReference>
<name>A0AAV9NX48_9PEZI</name>
<gene>
    <name evidence="1" type="ORF">LTR77_009942</name>
</gene>
<dbReference type="CDD" id="cd00866">
    <property type="entry name" value="PEBP_euk"/>
    <property type="match status" value="1"/>
</dbReference>
<dbReference type="GO" id="GO:0046578">
    <property type="term" value="P:regulation of Ras protein signal transduction"/>
    <property type="evidence" value="ECO:0007669"/>
    <property type="project" value="TreeGrafter"/>
</dbReference>
<comment type="caution">
    <text evidence="1">The sequence shown here is derived from an EMBL/GenBank/DDBJ whole genome shotgun (WGS) entry which is preliminary data.</text>
</comment>
<dbReference type="Proteomes" id="UP001337655">
    <property type="component" value="Unassembled WGS sequence"/>
</dbReference>
<dbReference type="InterPro" id="IPR008914">
    <property type="entry name" value="PEBP"/>
</dbReference>
<evidence type="ECO:0000313" key="2">
    <source>
        <dbReference type="Proteomes" id="UP001337655"/>
    </source>
</evidence>
<dbReference type="AlphaFoldDB" id="A0AAV9NX48"/>
<dbReference type="Pfam" id="PF01161">
    <property type="entry name" value="PBP"/>
    <property type="match status" value="1"/>
</dbReference>
<evidence type="ECO:0000313" key="1">
    <source>
        <dbReference type="EMBL" id="KAK5164248.1"/>
    </source>
</evidence>
<dbReference type="InterPro" id="IPR036610">
    <property type="entry name" value="PEBP-like_sf"/>
</dbReference>
<dbReference type="GeneID" id="89931272"/>
<evidence type="ECO:0008006" key="3">
    <source>
        <dbReference type="Google" id="ProtNLM"/>
    </source>
</evidence>
<organism evidence="1 2">
    <name type="scientific">Saxophila tyrrhenica</name>
    <dbReference type="NCBI Taxonomy" id="1690608"/>
    <lineage>
        <taxon>Eukaryota</taxon>
        <taxon>Fungi</taxon>
        <taxon>Dikarya</taxon>
        <taxon>Ascomycota</taxon>
        <taxon>Pezizomycotina</taxon>
        <taxon>Dothideomycetes</taxon>
        <taxon>Dothideomycetidae</taxon>
        <taxon>Mycosphaerellales</taxon>
        <taxon>Extremaceae</taxon>
        <taxon>Saxophila</taxon>
    </lineage>
</organism>
<keyword evidence="2" id="KW-1185">Reference proteome</keyword>
<dbReference type="PANTHER" id="PTHR11362">
    <property type="entry name" value="PHOSPHATIDYLETHANOLAMINE-BINDING PROTEIN"/>
    <property type="match status" value="1"/>
</dbReference>
<dbReference type="GO" id="GO:0030162">
    <property type="term" value="P:regulation of proteolysis"/>
    <property type="evidence" value="ECO:0007669"/>
    <property type="project" value="TreeGrafter"/>
</dbReference>
<dbReference type="SUPFAM" id="SSF49777">
    <property type="entry name" value="PEBP-like"/>
    <property type="match status" value="1"/>
</dbReference>
<dbReference type="Gene3D" id="3.90.280.10">
    <property type="entry name" value="PEBP-like"/>
    <property type="match status" value="1"/>
</dbReference>
<dbReference type="EMBL" id="JAVRRT010000020">
    <property type="protein sequence ID" value="KAK5164248.1"/>
    <property type="molecule type" value="Genomic_DNA"/>
</dbReference>
<reference evidence="1 2" key="1">
    <citation type="submission" date="2023-08" db="EMBL/GenBank/DDBJ databases">
        <title>Black Yeasts Isolated from many extreme environments.</title>
        <authorList>
            <person name="Coleine C."/>
            <person name="Stajich J.E."/>
            <person name="Selbmann L."/>
        </authorList>
    </citation>
    <scope>NUCLEOTIDE SEQUENCE [LARGE SCALE GENOMIC DNA]</scope>
    <source>
        <strain evidence="1 2">CCFEE 5935</strain>
    </source>
</reference>
<protein>
    <recommendedName>
        <fullName evidence="3">PEBP-like protein</fullName>
    </recommendedName>
</protein>